<sequence>MTNSELMEQAKNLSAARDNLKMAIDYLDMVSASVNQGNVWAGRLFFADHRAENVVENMQNVADSIMAVSNAICPED</sequence>
<dbReference type="EMBL" id="AZCU01000014">
    <property type="protein sequence ID" value="KRK23649.1"/>
    <property type="molecule type" value="Genomic_DNA"/>
</dbReference>
<name>A0A837R7K3_LACPE</name>
<evidence type="ECO:0000313" key="1">
    <source>
        <dbReference type="EMBL" id="KRK23649.1"/>
    </source>
</evidence>
<organism evidence="1 2">
    <name type="scientific">Lactiplantibacillus pentosus DSM 20314</name>
    <dbReference type="NCBI Taxonomy" id="1423791"/>
    <lineage>
        <taxon>Bacteria</taxon>
        <taxon>Bacillati</taxon>
        <taxon>Bacillota</taxon>
        <taxon>Bacilli</taxon>
        <taxon>Lactobacillales</taxon>
        <taxon>Lactobacillaceae</taxon>
        <taxon>Lactiplantibacillus</taxon>
    </lineage>
</organism>
<reference evidence="1 2" key="1">
    <citation type="journal article" date="2015" name="Genome Announc.">
        <title>Expanding the biotechnology potential of lactobacilli through comparative genomics of 213 strains and associated genera.</title>
        <authorList>
            <person name="Sun Z."/>
            <person name="Harris H.M."/>
            <person name="McCann A."/>
            <person name="Guo C."/>
            <person name="Argimon S."/>
            <person name="Zhang W."/>
            <person name="Yang X."/>
            <person name="Jeffery I.B."/>
            <person name="Cooney J.C."/>
            <person name="Kagawa T.F."/>
            <person name="Liu W."/>
            <person name="Song Y."/>
            <person name="Salvetti E."/>
            <person name="Wrobel A."/>
            <person name="Rasinkangas P."/>
            <person name="Parkhill J."/>
            <person name="Rea M.C."/>
            <person name="O'Sullivan O."/>
            <person name="Ritari J."/>
            <person name="Douillard F.P."/>
            <person name="Paul Ross R."/>
            <person name="Yang R."/>
            <person name="Briner A.E."/>
            <person name="Felis G.E."/>
            <person name="de Vos W.M."/>
            <person name="Barrangou R."/>
            <person name="Klaenhammer T.R."/>
            <person name="Caufield P.W."/>
            <person name="Cui Y."/>
            <person name="Zhang H."/>
            <person name="O'Toole P.W."/>
        </authorList>
    </citation>
    <scope>NUCLEOTIDE SEQUENCE [LARGE SCALE GENOMIC DNA]</scope>
    <source>
        <strain evidence="1 2">DSM 20314</strain>
    </source>
</reference>
<accession>A0A837R7K3</accession>
<proteinExistence type="predicted"/>
<dbReference type="Proteomes" id="UP000051020">
    <property type="component" value="Unassembled WGS sequence"/>
</dbReference>
<comment type="caution">
    <text evidence="1">The sequence shown here is derived from an EMBL/GenBank/DDBJ whole genome shotgun (WGS) entry which is preliminary data.</text>
</comment>
<gene>
    <name evidence="1" type="ORF">FD24_GL000856</name>
</gene>
<dbReference type="RefSeq" id="WP_056952903.1">
    <property type="nucleotide sequence ID" value="NZ_AZCU01000014.1"/>
</dbReference>
<dbReference type="GeneID" id="49392414"/>
<protein>
    <submittedName>
        <fullName evidence="1">Uncharacterized protein</fullName>
    </submittedName>
</protein>
<evidence type="ECO:0000313" key="2">
    <source>
        <dbReference type="Proteomes" id="UP000051020"/>
    </source>
</evidence>
<dbReference type="AlphaFoldDB" id="A0A837R7K3"/>